<sequence>MSIEISKTHSLLARAMDFRAARQDMISSNIANVDTPNYRPRDIRFEEALMAQKNELYKNHTNELQMARTNGRHLTPQEEKSSVKPSLYFRDGHMARNDGNSVDLDVETTEMSKNSVMFNALVMANKKDTAIFRSVIDASAKIN</sequence>
<evidence type="ECO:0000313" key="9">
    <source>
        <dbReference type="Proteomes" id="UP000593580"/>
    </source>
</evidence>
<keyword evidence="8" id="KW-0966">Cell projection</keyword>
<dbReference type="InterPro" id="IPR006300">
    <property type="entry name" value="FlgB"/>
</dbReference>
<dbReference type="NCBIfam" id="TIGR01396">
    <property type="entry name" value="FlgB"/>
    <property type="match status" value="1"/>
</dbReference>
<dbReference type="InterPro" id="IPR019776">
    <property type="entry name" value="Flagellar_basal_body_rod_CS"/>
</dbReference>
<dbReference type="EMBL" id="CP041406">
    <property type="protein sequence ID" value="QOP45017.1"/>
    <property type="molecule type" value="Genomic_DNA"/>
</dbReference>
<dbReference type="Proteomes" id="UP000593580">
    <property type="component" value="Chromosome"/>
</dbReference>
<protein>
    <recommendedName>
        <fullName evidence="3 6">Flagellar basal body rod protein FlgB</fullName>
    </recommendedName>
</protein>
<comment type="function">
    <text evidence="5 6">Structural component of flagellum, the bacterial motility apparatus. Part of the rod structure of flagellar basal body.</text>
</comment>
<accession>A0A7M1B5K3</accession>
<evidence type="ECO:0000256" key="4">
    <source>
        <dbReference type="ARBA" id="ARBA00023143"/>
    </source>
</evidence>
<evidence type="ECO:0000256" key="5">
    <source>
        <dbReference type="ARBA" id="ARBA00024934"/>
    </source>
</evidence>
<dbReference type="PIRSF" id="PIRSF002889">
    <property type="entry name" value="Rod_FlgB"/>
    <property type="match status" value="1"/>
</dbReference>
<keyword evidence="9" id="KW-1185">Reference proteome</keyword>
<dbReference type="KEGG" id="spal:FM071_01370"/>
<keyword evidence="8" id="KW-0969">Cilium</keyword>
<evidence type="ECO:0000259" key="7">
    <source>
        <dbReference type="Pfam" id="PF00460"/>
    </source>
</evidence>
<gene>
    <name evidence="8" type="primary">flgB</name>
    <name evidence="8" type="ORF">FM071_01370</name>
</gene>
<dbReference type="GO" id="GO:0030694">
    <property type="term" value="C:bacterial-type flagellum basal body, rod"/>
    <property type="evidence" value="ECO:0007669"/>
    <property type="project" value="InterPro"/>
</dbReference>
<name>A0A7M1B5K3_9BACT</name>
<evidence type="ECO:0000256" key="1">
    <source>
        <dbReference type="ARBA" id="ARBA00004117"/>
    </source>
</evidence>
<evidence type="ECO:0000256" key="6">
    <source>
        <dbReference type="PIRNR" id="PIRNR002889"/>
    </source>
</evidence>
<keyword evidence="8" id="KW-0282">Flagellum</keyword>
<evidence type="ECO:0000256" key="3">
    <source>
        <dbReference type="ARBA" id="ARBA00014376"/>
    </source>
</evidence>
<evidence type="ECO:0000313" key="8">
    <source>
        <dbReference type="EMBL" id="QOP45017.1"/>
    </source>
</evidence>
<dbReference type="RefSeq" id="WP_193111265.1">
    <property type="nucleotide sequence ID" value="NZ_CP041406.1"/>
</dbReference>
<comment type="subcellular location">
    <subcellularLocation>
        <location evidence="1 6">Bacterial flagellum basal body</location>
    </subcellularLocation>
</comment>
<dbReference type="Pfam" id="PF00460">
    <property type="entry name" value="Flg_bb_rod"/>
    <property type="match status" value="1"/>
</dbReference>
<dbReference type="PANTHER" id="PTHR30435:SF12">
    <property type="entry name" value="FLAGELLAR BASAL BODY ROD PROTEIN FLGB"/>
    <property type="match status" value="1"/>
</dbReference>
<evidence type="ECO:0000256" key="2">
    <source>
        <dbReference type="ARBA" id="ARBA00009677"/>
    </source>
</evidence>
<dbReference type="GO" id="GO:0071978">
    <property type="term" value="P:bacterial-type flagellum-dependent swarming motility"/>
    <property type="evidence" value="ECO:0007669"/>
    <property type="project" value="TreeGrafter"/>
</dbReference>
<keyword evidence="4 6" id="KW-0975">Bacterial flagellum</keyword>
<dbReference type="InterPro" id="IPR001444">
    <property type="entry name" value="Flag_bb_rod_N"/>
</dbReference>
<reference evidence="8 9" key="1">
    <citation type="submission" date="2019-07" db="EMBL/GenBank/DDBJ databases">
        <title>Sulfurimonas paralvinellae sp. nov., a novel mesophilic, hydrogen- and sulfur-oxidizing chemolithoautotroph within the Epsilonproteo- bacteria isolated from a deep-sea hydrothermal vent polychaete nest, reclassification of Thiomicrospira denitrificans as Sulfurimonas denitrificans comb. nov. and emended description of the genus Sulfurimonas.</title>
        <authorList>
            <person name="Wang S."/>
            <person name="Jiang L."/>
            <person name="Shao Z."/>
        </authorList>
    </citation>
    <scope>NUCLEOTIDE SEQUENCE [LARGE SCALE GENOMIC DNA]</scope>
    <source>
        <strain evidence="8 9">GO25</strain>
    </source>
</reference>
<proteinExistence type="inferred from homology"/>
<dbReference type="PROSITE" id="PS00588">
    <property type="entry name" value="FLAGELLA_BB_ROD"/>
    <property type="match status" value="1"/>
</dbReference>
<dbReference type="PANTHER" id="PTHR30435">
    <property type="entry name" value="FLAGELLAR PROTEIN"/>
    <property type="match status" value="1"/>
</dbReference>
<organism evidence="8 9">
    <name type="scientific">Sulfurimonas paralvinellae</name>
    <dbReference type="NCBI Taxonomy" id="317658"/>
    <lineage>
        <taxon>Bacteria</taxon>
        <taxon>Pseudomonadati</taxon>
        <taxon>Campylobacterota</taxon>
        <taxon>Epsilonproteobacteria</taxon>
        <taxon>Campylobacterales</taxon>
        <taxon>Sulfurimonadaceae</taxon>
        <taxon>Sulfurimonas</taxon>
    </lineage>
</organism>
<comment type="similarity">
    <text evidence="2 6">Belongs to the flagella basal body rod proteins family.</text>
</comment>
<dbReference type="AlphaFoldDB" id="A0A7M1B5K3"/>
<comment type="subunit">
    <text evidence="6">The basal body constitutes a major portion of the flagellar organelle and consists of a number of rings mounted on a central rod.</text>
</comment>
<feature type="domain" description="Flagellar basal body rod protein N-terminal" evidence="7">
    <location>
        <begin position="14"/>
        <end position="39"/>
    </location>
</feature>